<gene>
    <name evidence="1" type="ORF">B9G98_01175</name>
</gene>
<evidence type="ECO:0000313" key="2">
    <source>
        <dbReference type="Proteomes" id="UP000238350"/>
    </source>
</evidence>
<dbReference type="GO" id="GO:0009306">
    <property type="term" value="P:protein secretion"/>
    <property type="evidence" value="ECO:0007669"/>
    <property type="project" value="TreeGrafter"/>
</dbReference>
<protein>
    <recommendedName>
        <fullName evidence="3">Transport and Golgi organization protein 2</fullName>
    </recommendedName>
</protein>
<dbReference type="GeneID" id="36514924"/>
<reference evidence="1 2" key="1">
    <citation type="submission" date="2017-04" db="EMBL/GenBank/DDBJ databases">
        <title>Genome sequencing of [Candida] sorbophila.</title>
        <authorList>
            <person name="Ahn J.O."/>
        </authorList>
    </citation>
    <scope>NUCLEOTIDE SEQUENCE [LARGE SCALE GENOMIC DNA]</scope>
    <source>
        <strain evidence="1 2">DS02</strain>
    </source>
</reference>
<dbReference type="Pfam" id="PF05742">
    <property type="entry name" value="TANGO2"/>
    <property type="match status" value="1"/>
</dbReference>
<dbReference type="Proteomes" id="UP000238350">
    <property type="component" value="Unassembled WGS sequence"/>
</dbReference>
<evidence type="ECO:0000313" key="1">
    <source>
        <dbReference type="EMBL" id="PRT53555.1"/>
    </source>
</evidence>
<dbReference type="OrthoDB" id="191601at2759"/>
<organism evidence="1 2">
    <name type="scientific">Wickerhamiella sorbophila</name>
    <dbReference type="NCBI Taxonomy" id="45607"/>
    <lineage>
        <taxon>Eukaryota</taxon>
        <taxon>Fungi</taxon>
        <taxon>Dikarya</taxon>
        <taxon>Ascomycota</taxon>
        <taxon>Saccharomycotina</taxon>
        <taxon>Dipodascomycetes</taxon>
        <taxon>Dipodascales</taxon>
        <taxon>Trichomonascaceae</taxon>
        <taxon>Wickerhamiella</taxon>
    </lineage>
</organism>
<sequence>MCIFLASRLHPDYALVILSNRDEYIERETQSAHWWPDGIYAPKDLKRGGTWMGVSDTGRLAVLVNFHEKQPIGELSRGLLPVSYLTSEMSATDWANDTRSLHADALKLAGGFMMMFGDITPANGEIQPLELLSNRQPPEVLLGDDCPVLCMSNGPLSDKSWEKTETLARVFEPLLSLHGDEFIKQCFKLLSTTCVADTLTIEDIRKTVFVPRCQLPSGPYATRTQTIVLVDRKGQVTYMEKTLGPEAGDPDAQVEPVVEQFNIK</sequence>
<dbReference type="GO" id="GO:0005794">
    <property type="term" value="C:Golgi apparatus"/>
    <property type="evidence" value="ECO:0007669"/>
    <property type="project" value="TreeGrafter"/>
</dbReference>
<dbReference type="EMBL" id="NDIQ01000001">
    <property type="protein sequence ID" value="PRT53555.1"/>
    <property type="molecule type" value="Genomic_DNA"/>
</dbReference>
<dbReference type="PANTHER" id="PTHR17985:SF8">
    <property type="entry name" value="TRANSPORT AND GOLGI ORGANIZATION PROTEIN 2 HOMOLOG"/>
    <property type="match status" value="1"/>
</dbReference>
<dbReference type="AlphaFoldDB" id="A0A2T0FF02"/>
<comment type="caution">
    <text evidence="1">The sequence shown here is derived from an EMBL/GenBank/DDBJ whole genome shotgun (WGS) entry which is preliminary data.</text>
</comment>
<dbReference type="RefSeq" id="XP_024663501.1">
    <property type="nucleotide sequence ID" value="XM_024807733.1"/>
</dbReference>
<dbReference type="InterPro" id="IPR008551">
    <property type="entry name" value="TANGO2"/>
</dbReference>
<keyword evidence="2" id="KW-1185">Reference proteome</keyword>
<accession>A0A2T0FF02</accession>
<dbReference type="GO" id="GO:0007030">
    <property type="term" value="P:Golgi organization"/>
    <property type="evidence" value="ECO:0007669"/>
    <property type="project" value="TreeGrafter"/>
</dbReference>
<dbReference type="PANTHER" id="PTHR17985">
    <property type="entry name" value="SER/THR-RICH PROTEIN T10 IN DGCR REGION"/>
    <property type="match status" value="1"/>
</dbReference>
<evidence type="ECO:0008006" key="3">
    <source>
        <dbReference type="Google" id="ProtNLM"/>
    </source>
</evidence>
<proteinExistence type="predicted"/>
<name>A0A2T0FF02_9ASCO</name>